<proteinExistence type="predicted"/>
<evidence type="ECO:0000313" key="1">
    <source>
        <dbReference type="EMBL" id="KDR23685.1"/>
    </source>
</evidence>
<gene>
    <name evidence="1" type="ORF">L798_11160</name>
</gene>
<accession>A0A067RSA2</accession>
<dbReference type="Proteomes" id="UP000027135">
    <property type="component" value="Unassembled WGS sequence"/>
</dbReference>
<sequence length="107" mass="12120">MPRPSLSSRLNQPDNIGGTVQIFKLIIMQFSPRPIVFSPRPKYPPQHPVLKHLQSVFLHTSKKANLITGYSGSCHALKCRGIANVGLDLKRTFKRKEVWSVTRDQGR</sequence>
<keyword evidence="2" id="KW-1185">Reference proteome</keyword>
<protein>
    <submittedName>
        <fullName evidence="1">Uncharacterized protein</fullName>
    </submittedName>
</protein>
<organism evidence="1 2">
    <name type="scientific">Zootermopsis nevadensis</name>
    <name type="common">Dampwood termite</name>
    <dbReference type="NCBI Taxonomy" id="136037"/>
    <lineage>
        <taxon>Eukaryota</taxon>
        <taxon>Metazoa</taxon>
        <taxon>Ecdysozoa</taxon>
        <taxon>Arthropoda</taxon>
        <taxon>Hexapoda</taxon>
        <taxon>Insecta</taxon>
        <taxon>Pterygota</taxon>
        <taxon>Neoptera</taxon>
        <taxon>Polyneoptera</taxon>
        <taxon>Dictyoptera</taxon>
        <taxon>Blattodea</taxon>
        <taxon>Blattoidea</taxon>
        <taxon>Termitoidae</taxon>
        <taxon>Termopsidae</taxon>
        <taxon>Zootermopsis</taxon>
    </lineage>
</organism>
<evidence type="ECO:0000313" key="2">
    <source>
        <dbReference type="Proteomes" id="UP000027135"/>
    </source>
</evidence>
<dbReference type="AlphaFoldDB" id="A0A067RSA2"/>
<dbReference type="EMBL" id="KK852451">
    <property type="protein sequence ID" value="KDR23685.1"/>
    <property type="molecule type" value="Genomic_DNA"/>
</dbReference>
<dbReference type="InParanoid" id="A0A067RSA2"/>
<reference evidence="1 2" key="1">
    <citation type="journal article" date="2014" name="Nat. Commun.">
        <title>Molecular traces of alternative social organization in a termite genome.</title>
        <authorList>
            <person name="Terrapon N."/>
            <person name="Li C."/>
            <person name="Robertson H.M."/>
            <person name="Ji L."/>
            <person name="Meng X."/>
            <person name="Booth W."/>
            <person name="Chen Z."/>
            <person name="Childers C.P."/>
            <person name="Glastad K.M."/>
            <person name="Gokhale K."/>
            <person name="Gowin J."/>
            <person name="Gronenberg W."/>
            <person name="Hermansen R.A."/>
            <person name="Hu H."/>
            <person name="Hunt B.G."/>
            <person name="Huylmans A.K."/>
            <person name="Khalil S.M."/>
            <person name="Mitchell R.D."/>
            <person name="Munoz-Torres M.C."/>
            <person name="Mustard J.A."/>
            <person name="Pan H."/>
            <person name="Reese J.T."/>
            <person name="Scharf M.E."/>
            <person name="Sun F."/>
            <person name="Vogel H."/>
            <person name="Xiao J."/>
            <person name="Yang W."/>
            <person name="Yang Z."/>
            <person name="Yang Z."/>
            <person name="Zhou J."/>
            <person name="Zhu J."/>
            <person name="Brent C.S."/>
            <person name="Elsik C.G."/>
            <person name="Goodisman M.A."/>
            <person name="Liberles D.A."/>
            <person name="Roe R.M."/>
            <person name="Vargo E.L."/>
            <person name="Vilcinskas A."/>
            <person name="Wang J."/>
            <person name="Bornberg-Bauer E."/>
            <person name="Korb J."/>
            <person name="Zhang G."/>
            <person name="Liebig J."/>
        </authorList>
    </citation>
    <scope>NUCLEOTIDE SEQUENCE [LARGE SCALE GENOMIC DNA]</scope>
    <source>
        <tissue evidence="1">Whole organism</tissue>
    </source>
</reference>
<name>A0A067RSA2_ZOONE</name>